<dbReference type="Gene3D" id="1.10.10.10">
    <property type="entry name" value="Winged helix-like DNA-binding domain superfamily/Winged helix DNA-binding domain"/>
    <property type="match status" value="1"/>
</dbReference>
<dbReference type="PRINTS" id="PR00038">
    <property type="entry name" value="HTHLUXR"/>
</dbReference>
<dbReference type="InterPro" id="IPR016032">
    <property type="entry name" value="Sig_transdc_resp-reg_C-effctor"/>
</dbReference>
<dbReference type="PROSITE" id="PS50043">
    <property type="entry name" value="HTH_LUXR_2"/>
    <property type="match status" value="1"/>
</dbReference>
<evidence type="ECO:0000256" key="2">
    <source>
        <dbReference type="ARBA" id="ARBA00023125"/>
    </source>
</evidence>
<evidence type="ECO:0000313" key="5">
    <source>
        <dbReference type="EMBL" id="RFS84195.1"/>
    </source>
</evidence>
<keyword evidence="2" id="KW-0238">DNA-binding</keyword>
<dbReference type="OrthoDB" id="4193469at2"/>
<feature type="domain" description="HTH luxR-type" evidence="4">
    <location>
        <begin position="304"/>
        <end position="367"/>
    </location>
</feature>
<dbReference type="Gene3D" id="3.30.450.40">
    <property type="match status" value="1"/>
</dbReference>
<evidence type="ECO:0000259" key="4">
    <source>
        <dbReference type="PROSITE" id="PS50043"/>
    </source>
</evidence>
<evidence type="ECO:0000256" key="1">
    <source>
        <dbReference type="ARBA" id="ARBA00023015"/>
    </source>
</evidence>
<sequence>MGDDIGDVGGDAMAADEECLSSGLERLVTAGGLDELQERYFDWVTGHVPSFAYGLYLFDRRTGRPRASSVRGLSRFYAHRYEQFGRALDPVLRGALAAGRAWDDSLVRPPDRWREAPIVQGLFRHYDMAHVMCAPLISGGEVIGTINFARNGTEPAFDDGDRRRATVAARMFQAAVAATDLVAAIDAERAAWLGALEASGQAIVVTDLDRAERHANRAARALLDAADGAWPSLDAAIDGGESTRRLTVRPPANDAANDTANDAVKDAGADGLATGITVTSAPLPERPSLIVSILSAESRTAALAPAVRRLLTEREAAIAELVAAGKRDHEIAGSLHISPNTVKHHLKSIYQKLGVRSRVELAALLLR</sequence>
<keyword evidence="1" id="KW-0805">Transcription regulation</keyword>
<dbReference type="EMBL" id="QVNQ01000005">
    <property type="protein sequence ID" value="RFS84195.1"/>
    <property type="molecule type" value="Genomic_DNA"/>
</dbReference>
<dbReference type="InterPro" id="IPR003018">
    <property type="entry name" value="GAF"/>
</dbReference>
<organism evidence="5 6">
    <name type="scientific">Actinomadura spongiicola</name>
    <dbReference type="NCBI Taxonomy" id="2303421"/>
    <lineage>
        <taxon>Bacteria</taxon>
        <taxon>Bacillati</taxon>
        <taxon>Actinomycetota</taxon>
        <taxon>Actinomycetes</taxon>
        <taxon>Streptosporangiales</taxon>
        <taxon>Thermomonosporaceae</taxon>
        <taxon>Actinomadura</taxon>
    </lineage>
</organism>
<dbReference type="GO" id="GO:0003677">
    <property type="term" value="F:DNA binding"/>
    <property type="evidence" value="ECO:0007669"/>
    <property type="project" value="UniProtKB-KW"/>
</dbReference>
<dbReference type="RefSeq" id="WP_117400883.1">
    <property type="nucleotide sequence ID" value="NZ_QVNQ01000005.1"/>
</dbReference>
<name>A0A372GFN0_9ACTN</name>
<evidence type="ECO:0000256" key="3">
    <source>
        <dbReference type="ARBA" id="ARBA00023163"/>
    </source>
</evidence>
<dbReference type="Pfam" id="PF13185">
    <property type="entry name" value="GAF_2"/>
    <property type="match status" value="1"/>
</dbReference>
<evidence type="ECO:0000313" key="6">
    <source>
        <dbReference type="Proteomes" id="UP000262882"/>
    </source>
</evidence>
<dbReference type="InterPro" id="IPR029016">
    <property type="entry name" value="GAF-like_dom_sf"/>
</dbReference>
<dbReference type="Pfam" id="PF00196">
    <property type="entry name" value="GerE"/>
    <property type="match status" value="1"/>
</dbReference>
<dbReference type="SUPFAM" id="SSF55781">
    <property type="entry name" value="GAF domain-like"/>
    <property type="match status" value="1"/>
</dbReference>
<gene>
    <name evidence="5" type="ORF">D0T12_18820</name>
</gene>
<keyword evidence="6" id="KW-1185">Reference proteome</keyword>
<dbReference type="AlphaFoldDB" id="A0A372GFN0"/>
<dbReference type="Proteomes" id="UP000262882">
    <property type="component" value="Unassembled WGS sequence"/>
</dbReference>
<keyword evidence="3" id="KW-0804">Transcription</keyword>
<reference evidence="5 6" key="1">
    <citation type="submission" date="2018-08" db="EMBL/GenBank/DDBJ databases">
        <title>Actinomadura spongicola sp. nov., isolated from marine sponge Leucetta chagosensis.</title>
        <authorList>
            <person name="Li L."/>
            <person name="Lin H.W."/>
        </authorList>
    </citation>
    <scope>NUCLEOTIDE SEQUENCE [LARGE SCALE GENOMIC DNA]</scope>
    <source>
        <strain evidence="5 6">LHW52907</strain>
    </source>
</reference>
<dbReference type="GO" id="GO:0006355">
    <property type="term" value="P:regulation of DNA-templated transcription"/>
    <property type="evidence" value="ECO:0007669"/>
    <property type="project" value="InterPro"/>
</dbReference>
<dbReference type="InterPro" id="IPR036388">
    <property type="entry name" value="WH-like_DNA-bd_sf"/>
</dbReference>
<protein>
    <submittedName>
        <fullName evidence="5">GAF domain-containing protein</fullName>
    </submittedName>
</protein>
<comment type="caution">
    <text evidence="5">The sequence shown here is derived from an EMBL/GenBank/DDBJ whole genome shotgun (WGS) entry which is preliminary data.</text>
</comment>
<dbReference type="PANTHER" id="PTHR44688">
    <property type="entry name" value="DNA-BINDING TRANSCRIPTIONAL ACTIVATOR DEVR_DOSR"/>
    <property type="match status" value="1"/>
</dbReference>
<proteinExistence type="predicted"/>
<dbReference type="PANTHER" id="PTHR44688:SF16">
    <property type="entry name" value="DNA-BINDING TRANSCRIPTIONAL ACTIVATOR DEVR_DOSR"/>
    <property type="match status" value="1"/>
</dbReference>
<dbReference type="SUPFAM" id="SSF46894">
    <property type="entry name" value="C-terminal effector domain of the bipartite response regulators"/>
    <property type="match status" value="1"/>
</dbReference>
<dbReference type="InterPro" id="IPR000792">
    <property type="entry name" value="Tscrpt_reg_LuxR_C"/>
</dbReference>
<dbReference type="SMART" id="SM00421">
    <property type="entry name" value="HTH_LUXR"/>
    <property type="match status" value="1"/>
</dbReference>
<dbReference type="CDD" id="cd06170">
    <property type="entry name" value="LuxR_C_like"/>
    <property type="match status" value="1"/>
</dbReference>
<accession>A0A372GFN0</accession>